<gene>
    <name evidence="1" type="ORF">GPUH_LOCUS25909</name>
</gene>
<reference evidence="3" key="1">
    <citation type="submission" date="2016-06" db="UniProtKB">
        <authorList>
            <consortium name="WormBaseParasite"/>
        </authorList>
    </citation>
    <scope>IDENTIFICATION</scope>
</reference>
<dbReference type="Proteomes" id="UP000271098">
    <property type="component" value="Unassembled WGS sequence"/>
</dbReference>
<evidence type="ECO:0000313" key="2">
    <source>
        <dbReference type="Proteomes" id="UP000271098"/>
    </source>
</evidence>
<accession>A0A183EY66</accession>
<evidence type="ECO:0000313" key="1">
    <source>
        <dbReference type="EMBL" id="VDN44840.1"/>
    </source>
</evidence>
<evidence type="ECO:0000313" key="3">
    <source>
        <dbReference type="WBParaSite" id="GPUH_0002593701-mRNA-1"/>
    </source>
</evidence>
<sequence length="93" mass="10566">MDRRANGAGLQRVSEAEWCQAKTWISAHEPRYNMMKELAVLANLLCVSVVVMKSVDVTGKQRHIFRYNETEAKHLLYLAAAAYTTNPEPCIKK</sequence>
<organism evidence="3">
    <name type="scientific">Gongylonema pulchrum</name>
    <dbReference type="NCBI Taxonomy" id="637853"/>
    <lineage>
        <taxon>Eukaryota</taxon>
        <taxon>Metazoa</taxon>
        <taxon>Ecdysozoa</taxon>
        <taxon>Nematoda</taxon>
        <taxon>Chromadorea</taxon>
        <taxon>Rhabditida</taxon>
        <taxon>Spirurina</taxon>
        <taxon>Spiruromorpha</taxon>
        <taxon>Spiruroidea</taxon>
        <taxon>Gongylonematidae</taxon>
        <taxon>Gongylonema</taxon>
    </lineage>
</organism>
<proteinExistence type="predicted"/>
<dbReference type="AlphaFoldDB" id="A0A183EY66"/>
<dbReference type="EMBL" id="UYRT01107537">
    <property type="protein sequence ID" value="VDN44840.1"/>
    <property type="molecule type" value="Genomic_DNA"/>
</dbReference>
<name>A0A183EY66_9BILA</name>
<dbReference type="WBParaSite" id="GPUH_0002593701-mRNA-1">
    <property type="protein sequence ID" value="GPUH_0002593701-mRNA-1"/>
    <property type="gene ID" value="GPUH_0002593701"/>
</dbReference>
<protein>
    <submittedName>
        <fullName evidence="3">DDE_Tnp_1_7 domain-containing protein</fullName>
    </submittedName>
</protein>
<reference evidence="1 2" key="2">
    <citation type="submission" date="2018-11" db="EMBL/GenBank/DDBJ databases">
        <authorList>
            <consortium name="Pathogen Informatics"/>
        </authorList>
    </citation>
    <scope>NUCLEOTIDE SEQUENCE [LARGE SCALE GENOMIC DNA]</scope>
</reference>
<keyword evidence="2" id="KW-1185">Reference proteome</keyword>